<dbReference type="AlphaFoldDB" id="A0A1L9R4W0"/>
<accession>A0A1L9R4W0</accession>
<reference evidence="3" key="1">
    <citation type="journal article" date="2017" name="Genome Biol.">
        <title>Comparative genomics reveals high biological diversity and specific adaptations in the industrially and medically important fungal genus Aspergillus.</title>
        <authorList>
            <person name="de Vries R.P."/>
            <person name="Riley R."/>
            <person name="Wiebenga A."/>
            <person name="Aguilar-Osorio G."/>
            <person name="Amillis S."/>
            <person name="Uchima C.A."/>
            <person name="Anderluh G."/>
            <person name="Asadollahi M."/>
            <person name="Askin M."/>
            <person name="Barry K."/>
            <person name="Battaglia E."/>
            <person name="Bayram O."/>
            <person name="Benocci T."/>
            <person name="Braus-Stromeyer S.A."/>
            <person name="Caldana C."/>
            <person name="Canovas D."/>
            <person name="Cerqueira G.C."/>
            <person name="Chen F."/>
            <person name="Chen W."/>
            <person name="Choi C."/>
            <person name="Clum A."/>
            <person name="Dos Santos R.A."/>
            <person name="Damasio A.R."/>
            <person name="Diallinas G."/>
            <person name="Emri T."/>
            <person name="Fekete E."/>
            <person name="Flipphi M."/>
            <person name="Freyberg S."/>
            <person name="Gallo A."/>
            <person name="Gournas C."/>
            <person name="Habgood R."/>
            <person name="Hainaut M."/>
            <person name="Harispe M.L."/>
            <person name="Henrissat B."/>
            <person name="Hilden K.S."/>
            <person name="Hope R."/>
            <person name="Hossain A."/>
            <person name="Karabika E."/>
            <person name="Karaffa L."/>
            <person name="Karanyi Z."/>
            <person name="Krasevec N."/>
            <person name="Kuo A."/>
            <person name="Kusch H."/>
            <person name="LaButti K."/>
            <person name="Lagendijk E.L."/>
            <person name="Lapidus A."/>
            <person name="Levasseur A."/>
            <person name="Lindquist E."/>
            <person name="Lipzen A."/>
            <person name="Logrieco A.F."/>
            <person name="MacCabe A."/>
            <person name="Maekelae M.R."/>
            <person name="Malavazi I."/>
            <person name="Melin P."/>
            <person name="Meyer V."/>
            <person name="Mielnichuk N."/>
            <person name="Miskei M."/>
            <person name="Molnar A.P."/>
            <person name="Mule G."/>
            <person name="Ngan C.Y."/>
            <person name="Orejas M."/>
            <person name="Orosz E."/>
            <person name="Ouedraogo J.P."/>
            <person name="Overkamp K.M."/>
            <person name="Park H.-S."/>
            <person name="Perrone G."/>
            <person name="Piumi F."/>
            <person name="Punt P.J."/>
            <person name="Ram A.F."/>
            <person name="Ramon A."/>
            <person name="Rauscher S."/>
            <person name="Record E."/>
            <person name="Riano-Pachon D.M."/>
            <person name="Robert V."/>
            <person name="Roehrig J."/>
            <person name="Ruller R."/>
            <person name="Salamov A."/>
            <person name="Salih N.S."/>
            <person name="Samson R.A."/>
            <person name="Sandor E."/>
            <person name="Sanguinetti M."/>
            <person name="Schuetze T."/>
            <person name="Sepcic K."/>
            <person name="Shelest E."/>
            <person name="Sherlock G."/>
            <person name="Sophianopoulou V."/>
            <person name="Squina F.M."/>
            <person name="Sun H."/>
            <person name="Susca A."/>
            <person name="Todd R.B."/>
            <person name="Tsang A."/>
            <person name="Unkles S.E."/>
            <person name="van de Wiele N."/>
            <person name="van Rossen-Uffink D."/>
            <person name="Oliveira J.V."/>
            <person name="Vesth T.C."/>
            <person name="Visser J."/>
            <person name="Yu J.-H."/>
            <person name="Zhou M."/>
            <person name="Andersen M.R."/>
            <person name="Archer D.B."/>
            <person name="Baker S.E."/>
            <person name="Benoit I."/>
            <person name="Brakhage A.A."/>
            <person name="Braus G.H."/>
            <person name="Fischer R."/>
            <person name="Frisvad J.C."/>
            <person name="Goldman G.H."/>
            <person name="Houbraken J."/>
            <person name="Oakley B."/>
            <person name="Pocsi I."/>
            <person name="Scazzocchio C."/>
            <person name="Seiboth B."/>
            <person name="vanKuyk P.A."/>
            <person name="Wortman J."/>
            <person name="Dyer P.S."/>
            <person name="Grigoriev I.V."/>
        </authorList>
    </citation>
    <scope>NUCLEOTIDE SEQUENCE [LARGE SCALE GENOMIC DNA]</scope>
    <source>
        <strain evidence="3">DTO 134E9</strain>
    </source>
</reference>
<sequence>MAMKLPDVKRDQSASEKYSRIGGSHLFNAETPNTRRFWLLMLCSSAAFLFWLMVFSWMAGLLSTSPPAPETSILSTPDDQGVPLCVDIFFALLASTALDSLAVVFSFNRSLIRQYHYFVSLRMAALAIIISIVVYLCPGSPPLKSGFIIFTGTSIYAVFIIITDGLHGFFPNRRISIRQGSMLGFTKHMRTGLGDISWNRSAILTAMNFFLYVSLTKVLPTAWSHLIPVIQLSCEPIFSLMGAQKTLRYNMLAGCLFQASACFEWGVRQVIASPKLIVAPSTFLALILVNRLLVDLHLSTIFRHRKDLHWARQEVLTPTRTLAMYTITMLLLQSAGMPIVTYIKPLVVAIVDVIAFLPHAMPACYSIAFEKGKAGK</sequence>
<dbReference type="GeneID" id="63748067"/>
<dbReference type="OrthoDB" id="4491990at2759"/>
<dbReference type="Proteomes" id="UP000184383">
    <property type="component" value="Unassembled WGS sequence"/>
</dbReference>
<dbReference type="RefSeq" id="XP_040683600.1">
    <property type="nucleotide sequence ID" value="XM_040832219.1"/>
</dbReference>
<protein>
    <submittedName>
        <fullName evidence="2">Uncharacterized protein</fullName>
    </submittedName>
</protein>
<evidence type="ECO:0000313" key="3">
    <source>
        <dbReference type="Proteomes" id="UP000184383"/>
    </source>
</evidence>
<keyword evidence="1" id="KW-0472">Membrane</keyword>
<evidence type="ECO:0000313" key="2">
    <source>
        <dbReference type="EMBL" id="OJJ29923.1"/>
    </source>
</evidence>
<feature type="transmembrane region" description="Helical" evidence="1">
    <location>
        <begin position="148"/>
        <end position="170"/>
    </location>
</feature>
<evidence type="ECO:0000256" key="1">
    <source>
        <dbReference type="SAM" id="Phobius"/>
    </source>
</evidence>
<organism evidence="2 3">
    <name type="scientific">Aspergillus wentii DTO 134E9</name>
    <dbReference type="NCBI Taxonomy" id="1073089"/>
    <lineage>
        <taxon>Eukaryota</taxon>
        <taxon>Fungi</taxon>
        <taxon>Dikarya</taxon>
        <taxon>Ascomycota</taxon>
        <taxon>Pezizomycotina</taxon>
        <taxon>Eurotiomycetes</taxon>
        <taxon>Eurotiomycetidae</taxon>
        <taxon>Eurotiales</taxon>
        <taxon>Aspergillaceae</taxon>
        <taxon>Aspergillus</taxon>
        <taxon>Aspergillus subgen. Cremei</taxon>
    </lineage>
</organism>
<dbReference type="VEuPathDB" id="FungiDB:ASPWEDRAFT_188323"/>
<feature type="transmembrane region" description="Helical" evidence="1">
    <location>
        <begin position="37"/>
        <end position="61"/>
    </location>
</feature>
<name>A0A1L9R4W0_ASPWE</name>
<feature type="transmembrane region" description="Helical" evidence="1">
    <location>
        <begin position="81"/>
        <end position="105"/>
    </location>
</feature>
<feature type="transmembrane region" description="Helical" evidence="1">
    <location>
        <begin position="322"/>
        <end position="340"/>
    </location>
</feature>
<dbReference type="EMBL" id="KV878218">
    <property type="protein sequence ID" value="OJJ29923.1"/>
    <property type="molecule type" value="Genomic_DNA"/>
</dbReference>
<keyword evidence="1" id="KW-1133">Transmembrane helix</keyword>
<proteinExistence type="predicted"/>
<keyword evidence="1" id="KW-0812">Transmembrane</keyword>
<gene>
    <name evidence="2" type="ORF">ASPWEDRAFT_188323</name>
</gene>
<feature type="transmembrane region" description="Helical" evidence="1">
    <location>
        <begin position="346"/>
        <end position="368"/>
    </location>
</feature>
<feature type="transmembrane region" description="Helical" evidence="1">
    <location>
        <begin position="117"/>
        <end position="136"/>
    </location>
</feature>
<keyword evidence="3" id="KW-1185">Reference proteome</keyword>